<reference evidence="2 3" key="1">
    <citation type="journal article" date="2022" name="bioRxiv">
        <title>Genomics of Preaxostyla Flagellates Illuminates Evolutionary Transitions and the Path Towards Mitochondrial Loss.</title>
        <authorList>
            <person name="Novak L.V.F."/>
            <person name="Treitli S.C."/>
            <person name="Pyrih J."/>
            <person name="Halakuc P."/>
            <person name="Pipaliya S.V."/>
            <person name="Vacek V."/>
            <person name="Brzon O."/>
            <person name="Soukal P."/>
            <person name="Eme L."/>
            <person name="Dacks J.B."/>
            <person name="Karnkowska A."/>
            <person name="Elias M."/>
            <person name="Hampl V."/>
        </authorList>
    </citation>
    <scope>NUCLEOTIDE SEQUENCE [LARGE SCALE GENOMIC DNA]</scope>
    <source>
        <strain evidence="2">NAU3</strain>
        <tissue evidence="2">Gut</tissue>
    </source>
</reference>
<organism evidence="2 3">
    <name type="scientific">Blattamonas nauphoetae</name>
    <dbReference type="NCBI Taxonomy" id="2049346"/>
    <lineage>
        <taxon>Eukaryota</taxon>
        <taxon>Metamonada</taxon>
        <taxon>Preaxostyla</taxon>
        <taxon>Oxymonadida</taxon>
        <taxon>Blattamonas</taxon>
    </lineage>
</organism>
<keyword evidence="1" id="KW-0732">Signal</keyword>
<evidence type="ECO:0000313" key="3">
    <source>
        <dbReference type="Proteomes" id="UP001281761"/>
    </source>
</evidence>
<feature type="signal peptide" evidence="1">
    <location>
        <begin position="1"/>
        <end position="23"/>
    </location>
</feature>
<name>A0ABQ9XD54_9EUKA</name>
<dbReference type="EMBL" id="JARBJD010000181">
    <property type="protein sequence ID" value="KAK2948236.1"/>
    <property type="molecule type" value="Genomic_DNA"/>
</dbReference>
<gene>
    <name evidence="2" type="ORF">BLNAU_16855</name>
</gene>
<evidence type="ECO:0000256" key="1">
    <source>
        <dbReference type="SAM" id="SignalP"/>
    </source>
</evidence>
<evidence type="ECO:0000313" key="2">
    <source>
        <dbReference type="EMBL" id="KAK2948236.1"/>
    </source>
</evidence>
<keyword evidence="3" id="KW-1185">Reference proteome</keyword>
<accession>A0ABQ9XD54</accession>
<feature type="chain" id="PRO_5047324020" description="Secreted protein" evidence="1">
    <location>
        <begin position="24"/>
        <end position="141"/>
    </location>
</feature>
<sequence>MRFECILLFALEHLWMLPSRSLSSSRDAHPARFSEKVTATRLVSISGEDGQRGTVRATSSDPTSLVTLALELRLKSWRLPHGVDMWKGWKTGHDRLRSLTGTTPACLTSTLSACSERMEERLMGTTTLFINPTLVDVLVTL</sequence>
<evidence type="ECO:0008006" key="4">
    <source>
        <dbReference type="Google" id="ProtNLM"/>
    </source>
</evidence>
<proteinExistence type="predicted"/>
<comment type="caution">
    <text evidence="2">The sequence shown here is derived from an EMBL/GenBank/DDBJ whole genome shotgun (WGS) entry which is preliminary data.</text>
</comment>
<protein>
    <recommendedName>
        <fullName evidence="4">Secreted protein</fullName>
    </recommendedName>
</protein>
<dbReference type="Proteomes" id="UP001281761">
    <property type="component" value="Unassembled WGS sequence"/>
</dbReference>